<feature type="region of interest" description="Disordered" evidence="3">
    <location>
        <begin position="1"/>
        <end position="45"/>
    </location>
</feature>
<dbReference type="Pfam" id="PF13527">
    <property type="entry name" value="Acetyltransf_9"/>
    <property type="match status" value="1"/>
</dbReference>
<dbReference type="InterPro" id="IPR050832">
    <property type="entry name" value="Bact_Acetyltransf"/>
</dbReference>
<reference evidence="5 6" key="1">
    <citation type="submission" date="2021-02" db="EMBL/GenBank/DDBJ databases">
        <authorList>
            <person name="Lee D.-H."/>
        </authorList>
    </citation>
    <scope>NUCLEOTIDE SEQUENCE [LARGE SCALE GENOMIC DNA]</scope>
    <source>
        <strain evidence="5 6">MMS20-R2-29</strain>
    </source>
</reference>
<dbReference type="CDD" id="cd04301">
    <property type="entry name" value="NAT_SF"/>
    <property type="match status" value="1"/>
</dbReference>
<sequence>MADPRRSACRRSAPVRRRPPPRGTDARTGGPGRCATPNEATVADERAPAGNVARVTTLRLRPEGPADAGPVRRVLAAAFARPDRTTPGEVALVDDLRGSAAWLPELAMVAEYGGEVVGYALLTRVQVEADRVRVPALVLGPVAVAPHRQRVGHGTAVVQAALEAATELGERLVVVLGDPAYYRRFGFARADRMGLVSPWSGLGEPWQALVLPPEVSDAPPPPRGEVVFPPPWSRV</sequence>
<gene>
    <name evidence="5" type="ORF">JQN84_11240</name>
</gene>
<keyword evidence="6" id="KW-1185">Reference proteome</keyword>
<protein>
    <submittedName>
        <fullName evidence="5">N-acetyltransferase</fullName>
    </submittedName>
</protein>
<dbReference type="PROSITE" id="PS51186">
    <property type="entry name" value="GNAT"/>
    <property type="match status" value="1"/>
</dbReference>
<dbReference type="Gene3D" id="3.40.630.30">
    <property type="match status" value="1"/>
</dbReference>
<evidence type="ECO:0000256" key="2">
    <source>
        <dbReference type="ARBA" id="ARBA00023315"/>
    </source>
</evidence>
<dbReference type="InterPro" id="IPR016181">
    <property type="entry name" value="Acyl_CoA_acyltransferase"/>
</dbReference>
<keyword evidence="2" id="KW-0012">Acyltransferase</keyword>
<keyword evidence="1" id="KW-0808">Transferase</keyword>
<organism evidence="5 6">
    <name type="scientific">Micromonospora humidisoli</name>
    <dbReference type="NCBI Taxonomy" id="2807622"/>
    <lineage>
        <taxon>Bacteria</taxon>
        <taxon>Bacillati</taxon>
        <taxon>Actinomycetota</taxon>
        <taxon>Actinomycetes</taxon>
        <taxon>Micromonosporales</taxon>
        <taxon>Micromonosporaceae</taxon>
        <taxon>Micromonospora</taxon>
    </lineage>
</organism>
<evidence type="ECO:0000256" key="3">
    <source>
        <dbReference type="SAM" id="MobiDB-lite"/>
    </source>
</evidence>
<comment type="caution">
    <text evidence="5">The sequence shown here is derived from an EMBL/GenBank/DDBJ whole genome shotgun (WGS) entry which is preliminary data.</text>
</comment>
<evidence type="ECO:0000256" key="1">
    <source>
        <dbReference type="ARBA" id="ARBA00022679"/>
    </source>
</evidence>
<accession>A0ABS2JAJ1</accession>
<proteinExistence type="predicted"/>
<name>A0ABS2JAJ1_9ACTN</name>
<dbReference type="InterPro" id="IPR000182">
    <property type="entry name" value="GNAT_dom"/>
</dbReference>
<feature type="domain" description="N-acetyltransferase" evidence="4">
    <location>
        <begin position="58"/>
        <end position="216"/>
    </location>
</feature>
<feature type="compositionally biased region" description="Basic residues" evidence="3">
    <location>
        <begin position="7"/>
        <end position="20"/>
    </location>
</feature>
<evidence type="ECO:0000313" key="6">
    <source>
        <dbReference type="Proteomes" id="UP000809587"/>
    </source>
</evidence>
<evidence type="ECO:0000259" key="4">
    <source>
        <dbReference type="PROSITE" id="PS51186"/>
    </source>
</evidence>
<evidence type="ECO:0000313" key="5">
    <source>
        <dbReference type="EMBL" id="MBM7083095.1"/>
    </source>
</evidence>
<dbReference type="SUPFAM" id="SSF55729">
    <property type="entry name" value="Acyl-CoA N-acyltransferases (Nat)"/>
    <property type="match status" value="1"/>
</dbReference>
<dbReference type="Proteomes" id="UP000809587">
    <property type="component" value="Unassembled WGS sequence"/>
</dbReference>
<dbReference type="EMBL" id="JAFEUO010000003">
    <property type="protein sequence ID" value="MBM7083095.1"/>
    <property type="molecule type" value="Genomic_DNA"/>
</dbReference>
<dbReference type="PANTHER" id="PTHR43877:SF1">
    <property type="entry name" value="ACETYLTRANSFERASE"/>
    <property type="match status" value="1"/>
</dbReference>
<dbReference type="PANTHER" id="PTHR43877">
    <property type="entry name" value="AMINOALKYLPHOSPHONATE N-ACETYLTRANSFERASE-RELATED-RELATED"/>
    <property type="match status" value="1"/>
</dbReference>